<dbReference type="EMBL" id="MRCG01000012">
    <property type="protein sequence ID" value="OKH46650.1"/>
    <property type="molecule type" value="Genomic_DNA"/>
</dbReference>
<evidence type="ECO:0000313" key="3">
    <source>
        <dbReference type="Proteomes" id="UP000185557"/>
    </source>
</evidence>
<comment type="caution">
    <text evidence="2">The sequence shown here is derived from an EMBL/GenBank/DDBJ whole genome shotgun (WGS) entry which is preliminary data.</text>
</comment>
<dbReference type="Proteomes" id="UP000185557">
    <property type="component" value="Unassembled WGS sequence"/>
</dbReference>
<keyword evidence="3" id="KW-1185">Reference proteome</keyword>
<proteinExistence type="predicted"/>
<accession>A0A1U7J367</accession>
<evidence type="ECO:0000313" key="2">
    <source>
        <dbReference type="EMBL" id="OKH46650.1"/>
    </source>
</evidence>
<feature type="domain" description="Plastid lipid-associated protein/fibrillin conserved" evidence="1">
    <location>
        <begin position="3"/>
        <end position="195"/>
    </location>
</feature>
<dbReference type="AlphaFoldDB" id="A0A1U7J367"/>
<dbReference type="STRING" id="549789.NIES30_16270"/>
<dbReference type="RefSeq" id="WP_073609480.1">
    <property type="nucleotide sequence ID" value="NZ_MRCG01000012.1"/>
</dbReference>
<gene>
    <name evidence="2" type="ORF">NIES30_16270</name>
</gene>
<dbReference type="InterPro" id="IPR006843">
    <property type="entry name" value="PAP/fibrillin_dom"/>
</dbReference>
<protein>
    <submittedName>
        <fullName evidence="2">Fibrillin</fullName>
    </submittedName>
</protein>
<dbReference type="PANTHER" id="PTHR31906">
    <property type="entry name" value="PLASTID-LIPID-ASSOCIATED PROTEIN 4, CHLOROPLASTIC-RELATED"/>
    <property type="match status" value="1"/>
</dbReference>
<sequence length="197" mass="21462">MLGKAELLEAVAPVNRGISSSPSDRTAIQAAAATLEGRNPTPNPLQATDRLNGDWLLLYTTSRELLNIDRLPLASLGPIYQCIRLAENRIYNIAEVNGPPLLSGLVAVAATLEAVSTQRVNVGFERGVIGLRQALGYQSPAQFIGAMQTTPKFSLFQGIDFRINRDRQAGWLEVTYLDDDLRIGRGNQGSLFVLQKV</sequence>
<dbReference type="Pfam" id="PF04755">
    <property type="entry name" value="PAP_fibrillin"/>
    <property type="match status" value="1"/>
</dbReference>
<dbReference type="OrthoDB" id="573488at2"/>
<evidence type="ECO:0000259" key="1">
    <source>
        <dbReference type="Pfam" id="PF04755"/>
    </source>
</evidence>
<dbReference type="InterPro" id="IPR039633">
    <property type="entry name" value="PAP"/>
</dbReference>
<organism evidence="2 3">
    <name type="scientific">Phormidium tenue NIES-30</name>
    <dbReference type="NCBI Taxonomy" id="549789"/>
    <lineage>
        <taxon>Bacteria</taxon>
        <taxon>Bacillati</taxon>
        <taxon>Cyanobacteriota</taxon>
        <taxon>Cyanophyceae</taxon>
        <taxon>Oscillatoriophycideae</taxon>
        <taxon>Oscillatoriales</taxon>
        <taxon>Oscillatoriaceae</taxon>
        <taxon>Phormidium</taxon>
    </lineage>
</organism>
<reference evidence="2 3" key="1">
    <citation type="submission" date="2016-11" db="EMBL/GenBank/DDBJ databases">
        <title>Draft Genome Sequences of Nine Cyanobacterial Strains from Diverse Habitats.</title>
        <authorList>
            <person name="Zhu T."/>
            <person name="Hou S."/>
            <person name="Lu X."/>
            <person name="Hess W.R."/>
        </authorList>
    </citation>
    <scope>NUCLEOTIDE SEQUENCE [LARGE SCALE GENOMIC DNA]</scope>
    <source>
        <strain evidence="2 3">NIES-30</strain>
    </source>
</reference>
<name>A0A1U7J367_9CYAN</name>